<dbReference type="OrthoDB" id="346907at2759"/>
<dbReference type="Pfam" id="PF00069">
    <property type="entry name" value="Pkinase"/>
    <property type="match status" value="1"/>
</dbReference>
<proteinExistence type="predicted"/>
<sequence length="294" mass="32969">MGDCSHTATRRIKHIPLCEFIRSTETLWLADTDILFGMLNTINPPKIVAVKTICGLANVVREGRLWNVLSPHPNIAEFVGIGEVELDLCWGLVSNYYSWGPIETYLFEVDPQVTGHSMRFQLLLGVLKGLEYIHSQSIIHGDLKGTNVLVDEQGSPRICDFGSSRIECACYDGPSIQPSTLAWDSPERWWPTTTRSTKQSDIWSFGCVALEVQMGLLPWDIDGTGITTDMHDYQYNDREGTPAIASNPKLDLEGHPIKMEVWNLMTQCWEIDPQQRPTAAELLEQIQNLNPAAA</sequence>
<gene>
    <name evidence="2" type="ORF">RDB_LOCUS89298</name>
</gene>
<organism evidence="2 3">
    <name type="scientific">Rhizoctonia solani</name>
    <dbReference type="NCBI Taxonomy" id="456999"/>
    <lineage>
        <taxon>Eukaryota</taxon>
        <taxon>Fungi</taxon>
        <taxon>Dikarya</taxon>
        <taxon>Basidiomycota</taxon>
        <taxon>Agaricomycotina</taxon>
        <taxon>Agaricomycetes</taxon>
        <taxon>Cantharellales</taxon>
        <taxon>Ceratobasidiaceae</taxon>
        <taxon>Rhizoctonia</taxon>
    </lineage>
</organism>
<evidence type="ECO:0000313" key="3">
    <source>
        <dbReference type="Proteomes" id="UP000663831"/>
    </source>
</evidence>
<dbReference type="InterPro" id="IPR011009">
    <property type="entry name" value="Kinase-like_dom_sf"/>
</dbReference>
<dbReference type="GO" id="GO:0005524">
    <property type="term" value="F:ATP binding"/>
    <property type="evidence" value="ECO:0007669"/>
    <property type="project" value="InterPro"/>
</dbReference>
<dbReference type="GO" id="GO:0004674">
    <property type="term" value="F:protein serine/threonine kinase activity"/>
    <property type="evidence" value="ECO:0007669"/>
    <property type="project" value="TreeGrafter"/>
</dbReference>
<dbReference type="SMART" id="SM00220">
    <property type="entry name" value="S_TKc"/>
    <property type="match status" value="1"/>
</dbReference>
<dbReference type="AlphaFoldDB" id="A0A8H3GXI9"/>
<reference evidence="2" key="1">
    <citation type="submission" date="2021-01" db="EMBL/GenBank/DDBJ databases">
        <authorList>
            <person name="Kaushik A."/>
        </authorList>
    </citation>
    <scope>NUCLEOTIDE SEQUENCE</scope>
    <source>
        <strain evidence="2">AG3-1AP</strain>
    </source>
</reference>
<dbReference type="Proteomes" id="UP000663831">
    <property type="component" value="Unassembled WGS sequence"/>
</dbReference>
<feature type="domain" description="Protein kinase" evidence="1">
    <location>
        <begin position="1"/>
        <end position="293"/>
    </location>
</feature>
<dbReference type="EMBL" id="CAJMWV010002945">
    <property type="protein sequence ID" value="CAE6473318.1"/>
    <property type="molecule type" value="Genomic_DNA"/>
</dbReference>
<dbReference type="InterPro" id="IPR000719">
    <property type="entry name" value="Prot_kinase_dom"/>
</dbReference>
<protein>
    <recommendedName>
        <fullName evidence="1">Protein kinase domain-containing protein</fullName>
    </recommendedName>
</protein>
<dbReference type="InterPro" id="IPR051681">
    <property type="entry name" value="Ser/Thr_Kinases-Pseudokinases"/>
</dbReference>
<dbReference type="Gene3D" id="1.10.510.10">
    <property type="entry name" value="Transferase(Phosphotransferase) domain 1"/>
    <property type="match status" value="1"/>
</dbReference>
<dbReference type="InterPro" id="IPR008271">
    <property type="entry name" value="Ser/Thr_kinase_AS"/>
</dbReference>
<dbReference type="SUPFAM" id="SSF56112">
    <property type="entry name" value="Protein kinase-like (PK-like)"/>
    <property type="match status" value="1"/>
</dbReference>
<comment type="caution">
    <text evidence="2">The sequence shown here is derived from an EMBL/GenBank/DDBJ whole genome shotgun (WGS) entry which is preliminary data.</text>
</comment>
<evidence type="ECO:0000259" key="1">
    <source>
        <dbReference type="PROSITE" id="PS50011"/>
    </source>
</evidence>
<dbReference type="PANTHER" id="PTHR44329">
    <property type="entry name" value="SERINE/THREONINE-PROTEIN KINASE TNNI3K-RELATED"/>
    <property type="match status" value="1"/>
</dbReference>
<evidence type="ECO:0000313" key="2">
    <source>
        <dbReference type="EMBL" id="CAE6473318.1"/>
    </source>
</evidence>
<dbReference type="CDD" id="cd00180">
    <property type="entry name" value="PKc"/>
    <property type="match status" value="1"/>
</dbReference>
<accession>A0A8H3GXI9</accession>
<dbReference type="PROSITE" id="PS50011">
    <property type="entry name" value="PROTEIN_KINASE_DOM"/>
    <property type="match status" value="1"/>
</dbReference>
<name>A0A8H3GXI9_9AGAM</name>
<dbReference type="PROSITE" id="PS00108">
    <property type="entry name" value="PROTEIN_KINASE_ST"/>
    <property type="match status" value="1"/>
</dbReference>